<evidence type="ECO:0000313" key="2">
    <source>
        <dbReference type="Proteomes" id="UP000667802"/>
    </source>
</evidence>
<keyword evidence="2" id="KW-1185">Reference proteome</keyword>
<protein>
    <submittedName>
        <fullName evidence="1">Uncharacterized protein</fullName>
    </submittedName>
</protein>
<sequence length="363" mass="41779">MTTGVSPLYYPKDQPAPEFNLEIDNSYFRVRLHDTQVFFQANWWSQADLVTLTSSVESTFQPNSATQSLHKISTIEKNTPCHLGVATNLTDWLPGRASDSLRINIKYTVLQGKPIEKLVTQMEKADLVAKLSLRPDWAVAVKVTSIVGKLLSFLAEEGKQKDVFNLVIDLNVANLKTGYYVTIGSHSSEDWVQPQFMKIDTHGRLKNNSIESSFSRLSYAVIQVLGIPRLRQEEFRDEPWWQLLETVKENIFDSEPSDDRERRELIREWRFTLRQARDLARKRREFLWSEIKEILGAAEVEVNQKLKPQTTKEAFSNDELPGDLQDILELETEEELQTEVRDYQDALEVAQRLLAKYGEMLGG</sequence>
<proteinExistence type="predicted"/>
<dbReference type="Proteomes" id="UP000667802">
    <property type="component" value="Unassembled WGS sequence"/>
</dbReference>
<dbReference type="RefSeq" id="WP_208341508.1">
    <property type="nucleotide sequence ID" value="NZ_CAWQFN010000908.1"/>
</dbReference>
<evidence type="ECO:0000313" key="1">
    <source>
        <dbReference type="EMBL" id="MDR9900145.1"/>
    </source>
</evidence>
<dbReference type="EMBL" id="JAALHA020000031">
    <property type="protein sequence ID" value="MDR9900145.1"/>
    <property type="molecule type" value="Genomic_DNA"/>
</dbReference>
<name>A0AAP5IED6_9CYAN</name>
<organism evidence="1 2">
    <name type="scientific">Aetokthonos hydrillicola Thurmond2011</name>
    <dbReference type="NCBI Taxonomy" id="2712845"/>
    <lineage>
        <taxon>Bacteria</taxon>
        <taxon>Bacillati</taxon>
        <taxon>Cyanobacteriota</taxon>
        <taxon>Cyanophyceae</taxon>
        <taxon>Nostocales</taxon>
        <taxon>Hapalosiphonaceae</taxon>
        <taxon>Aetokthonos</taxon>
    </lineage>
</organism>
<reference evidence="2" key="1">
    <citation type="journal article" date="2021" name="Science">
        <title>Hunting the eagle killer: A cyanobacterial neurotoxin causes vacuolar myelinopathy.</title>
        <authorList>
            <person name="Breinlinger S."/>
            <person name="Phillips T.J."/>
            <person name="Haram B.N."/>
            <person name="Mares J."/>
            <person name="Martinez Yerena J.A."/>
            <person name="Hrouzek P."/>
            <person name="Sobotka R."/>
            <person name="Henderson W.M."/>
            <person name="Schmieder P."/>
            <person name="Williams S.M."/>
            <person name="Lauderdale J.D."/>
            <person name="Wilde H.D."/>
            <person name="Gerrin W."/>
            <person name="Kust A."/>
            <person name="Washington J.W."/>
            <person name="Wagner C."/>
            <person name="Geier B."/>
            <person name="Liebeke M."/>
            <person name="Enke H."/>
            <person name="Niedermeyer T.H.J."/>
            <person name="Wilde S.B."/>
        </authorList>
    </citation>
    <scope>NUCLEOTIDE SEQUENCE [LARGE SCALE GENOMIC DNA]</scope>
    <source>
        <strain evidence="2">Thurmond2011</strain>
    </source>
</reference>
<gene>
    <name evidence="1" type="ORF">G7B40_037190</name>
</gene>
<dbReference type="AlphaFoldDB" id="A0AAP5IED6"/>
<accession>A0AAP5IED6</accession>
<comment type="caution">
    <text evidence="1">The sequence shown here is derived from an EMBL/GenBank/DDBJ whole genome shotgun (WGS) entry which is preliminary data.</text>
</comment>